<dbReference type="RefSeq" id="WP_057626317.1">
    <property type="nucleotide sequence ID" value="NZ_LDJJ01000004.1"/>
</dbReference>
<evidence type="ECO:0000313" key="1">
    <source>
        <dbReference type="EMBL" id="KRG72464.1"/>
    </source>
</evidence>
<name>A0A0R0CT21_9GAMM</name>
<reference evidence="1 2" key="1">
    <citation type="submission" date="2015-05" db="EMBL/GenBank/DDBJ databases">
        <title>Genome sequencing and analysis of members of genus Stenotrophomonas.</title>
        <authorList>
            <person name="Patil P.P."/>
            <person name="Midha S."/>
            <person name="Patil P.B."/>
        </authorList>
    </citation>
    <scope>NUCLEOTIDE SEQUENCE [LARGE SCALE GENOMIC DNA]</scope>
    <source>
        <strain evidence="1 2">DSM 18941</strain>
    </source>
</reference>
<comment type="caution">
    <text evidence="1">The sequence shown here is derived from an EMBL/GenBank/DDBJ whole genome shotgun (WGS) entry which is preliminary data.</text>
</comment>
<accession>A0A0R0CT21</accession>
<sequence>MKLYLEGPGRERRPVKVVSTEQKSFRTVLEIPGRRLAGIGTDRMVEVNTLMDEEGNLAQQIDCEGFRYRFTGSELPWSLIVG</sequence>
<dbReference type="Proteomes" id="UP000051863">
    <property type="component" value="Unassembled WGS sequence"/>
</dbReference>
<dbReference type="AlphaFoldDB" id="A0A0R0CT21"/>
<protein>
    <submittedName>
        <fullName evidence="1">Uncharacterized protein</fullName>
    </submittedName>
</protein>
<proteinExistence type="predicted"/>
<dbReference type="EMBL" id="LDJJ01000004">
    <property type="protein sequence ID" value="KRG72464.1"/>
    <property type="molecule type" value="Genomic_DNA"/>
</dbReference>
<organism evidence="1 2">
    <name type="scientific">Stenotrophomonas terrae</name>
    <dbReference type="NCBI Taxonomy" id="405446"/>
    <lineage>
        <taxon>Bacteria</taxon>
        <taxon>Pseudomonadati</taxon>
        <taxon>Pseudomonadota</taxon>
        <taxon>Gammaproteobacteria</taxon>
        <taxon>Lysobacterales</taxon>
        <taxon>Lysobacteraceae</taxon>
        <taxon>Stenotrophomonas</taxon>
    </lineage>
</organism>
<evidence type="ECO:0000313" key="2">
    <source>
        <dbReference type="Proteomes" id="UP000051863"/>
    </source>
</evidence>
<keyword evidence="2" id="KW-1185">Reference proteome</keyword>
<gene>
    <name evidence="1" type="ORF">ABB27_00835</name>
</gene>
<dbReference type="PATRIC" id="fig|405446.3.peg.1975"/>
<dbReference type="OrthoDB" id="6043638at2"/>